<evidence type="ECO:0000313" key="2">
    <source>
        <dbReference type="Proteomes" id="UP001186944"/>
    </source>
</evidence>
<dbReference type="Proteomes" id="UP001186944">
    <property type="component" value="Unassembled WGS sequence"/>
</dbReference>
<keyword evidence="2" id="KW-1185">Reference proteome</keyword>
<dbReference type="Pfam" id="PF07801">
    <property type="entry name" value="DUF1647"/>
    <property type="match status" value="1"/>
</dbReference>
<proteinExistence type="predicted"/>
<dbReference type="PANTHER" id="PTHR31389">
    <property type="entry name" value="LD39211P"/>
    <property type="match status" value="1"/>
</dbReference>
<organism evidence="1 2">
    <name type="scientific">Pinctada imbricata</name>
    <name type="common">Atlantic pearl-oyster</name>
    <name type="synonym">Pinctada martensii</name>
    <dbReference type="NCBI Taxonomy" id="66713"/>
    <lineage>
        <taxon>Eukaryota</taxon>
        <taxon>Metazoa</taxon>
        <taxon>Spiralia</taxon>
        <taxon>Lophotrochozoa</taxon>
        <taxon>Mollusca</taxon>
        <taxon>Bivalvia</taxon>
        <taxon>Autobranchia</taxon>
        <taxon>Pteriomorphia</taxon>
        <taxon>Pterioida</taxon>
        <taxon>Pterioidea</taxon>
        <taxon>Pteriidae</taxon>
        <taxon>Pinctada</taxon>
    </lineage>
</organism>
<dbReference type="PANTHER" id="PTHR31389:SF4">
    <property type="entry name" value="LD39211P"/>
    <property type="match status" value="1"/>
</dbReference>
<name>A0AA88YA24_PINIB</name>
<dbReference type="AlphaFoldDB" id="A0AA88YA24"/>
<accession>A0AA88YA24</accession>
<dbReference type="InterPro" id="IPR012444">
    <property type="entry name" value="DUF1647"/>
</dbReference>
<reference evidence="1" key="1">
    <citation type="submission" date="2019-08" db="EMBL/GenBank/DDBJ databases">
        <title>The improved chromosome-level genome for the pearl oyster Pinctada fucata martensii using PacBio sequencing and Hi-C.</title>
        <authorList>
            <person name="Zheng Z."/>
        </authorList>
    </citation>
    <scope>NUCLEOTIDE SEQUENCE</scope>
    <source>
        <strain evidence="1">ZZ-2019</strain>
        <tissue evidence="1">Adductor muscle</tissue>
    </source>
</reference>
<gene>
    <name evidence="1" type="ORF">FSP39_004039</name>
</gene>
<protein>
    <submittedName>
        <fullName evidence="1">Uncharacterized protein</fullName>
    </submittedName>
</protein>
<evidence type="ECO:0000313" key="1">
    <source>
        <dbReference type="EMBL" id="KAK3101497.1"/>
    </source>
</evidence>
<comment type="caution">
    <text evidence="1">The sequence shown here is derived from an EMBL/GenBank/DDBJ whole genome shotgun (WGS) entry which is preliminary data.</text>
</comment>
<sequence length="350" mass="40851">MRHKISKRYQNIETATLNKVDISTKTRDPEMQNVNITSNNSCGTFPSSFEENLKIVTNYRFNVSLNYLHDLKLDDAGIESLSKRVSDRRIPVIVTAASSNHFREMQGMIEILHEKVMTSLEFKFILYDIGLSELEAKIIKKNCRCEFRTFPFHKFPDHVRVLRGYTWKPIIIQKVLMEYDFIMWVDASIRFHGNILDSVFNEAYETEIKILPGGGSIADRTYGFTFNVLGEDPCLFRQEECSASCILIRRTNFTLHGILKPWLSCALQYGCMTNDNVEKMIDCRKNKVLSDVPLHRCHRFDQSVISILLTRLFNDNKDFLLVNSSEYLSKKRRHTSDYLEKLYFTDFSKL</sequence>
<dbReference type="EMBL" id="VSWD01000005">
    <property type="protein sequence ID" value="KAK3101497.1"/>
    <property type="molecule type" value="Genomic_DNA"/>
</dbReference>